<dbReference type="PANTHER" id="PTHR31147">
    <property type="entry name" value="ACYL TRANSFERASE 4"/>
    <property type="match status" value="1"/>
</dbReference>
<protein>
    <submittedName>
        <fullName evidence="2">Uncharacterized protein</fullName>
    </submittedName>
</protein>
<dbReference type="Gene3D" id="3.30.559.10">
    <property type="entry name" value="Chloramphenicol acetyltransferase-like domain"/>
    <property type="match status" value="3"/>
</dbReference>
<dbReference type="Gramene" id="OBART12G11350.1">
    <property type="protein sequence ID" value="OBART12G11350.1"/>
    <property type="gene ID" value="OBART12G11350"/>
</dbReference>
<accession>A0A0D3HU93</accession>
<dbReference type="EnsemblPlants" id="OBART12G11350.1">
    <property type="protein sequence ID" value="OBART12G11350.1"/>
    <property type="gene ID" value="OBART12G11350"/>
</dbReference>
<reference evidence="2" key="1">
    <citation type="journal article" date="2009" name="Rice">
        <title>De Novo Next Generation Sequencing of Plant Genomes.</title>
        <authorList>
            <person name="Rounsley S."/>
            <person name="Marri P.R."/>
            <person name="Yu Y."/>
            <person name="He R."/>
            <person name="Sisneros N."/>
            <person name="Goicoechea J.L."/>
            <person name="Lee S.J."/>
            <person name="Angelova A."/>
            <person name="Kudrna D."/>
            <person name="Luo M."/>
            <person name="Affourtit J."/>
            <person name="Desany B."/>
            <person name="Knight J."/>
            <person name="Niazi F."/>
            <person name="Egholm M."/>
            <person name="Wing R.A."/>
        </authorList>
    </citation>
    <scope>NUCLEOTIDE SEQUENCE [LARGE SCALE GENOMIC DNA]</scope>
    <source>
        <strain evidence="2">cv. IRGC 105608</strain>
    </source>
</reference>
<dbReference type="PaxDb" id="65489-OBART12G11350.1"/>
<dbReference type="GO" id="GO:0050734">
    <property type="term" value="F:hydroxycinnamoyltransferase activity"/>
    <property type="evidence" value="ECO:0007669"/>
    <property type="project" value="UniProtKB-ARBA"/>
</dbReference>
<dbReference type="Pfam" id="PF02458">
    <property type="entry name" value="Transferase"/>
    <property type="match status" value="2"/>
</dbReference>
<keyword evidence="3" id="KW-1185">Reference proteome</keyword>
<evidence type="ECO:0000313" key="3">
    <source>
        <dbReference type="Proteomes" id="UP000026960"/>
    </source>
</evidence>
<sequence>MWPVVLELAGYKVAAFARYRRVGVSVAMCCAAAALSLSPRSGSRSRRRLRASDSIHAPVFTVITYLKCGGFVLGTYICHCIADAFGTIQFLKAIVDIARGEAKPTTLPAWERELFVGTSLQPHIKEEQEKLFDELESTTCDDITVTIPTENMVSENYILSQIDMAALRHHVPLNLTKTVTSFELLTAVTWCSRTMALGYKPCHIVRLMIVVNARGRFKKLPLGYYGNGLLCSVIETTVNDLCTNPLGHTIELVRKAKDEMKTEENMQLRVYLLPLWREKPYIKVQRIFEACDIKLIGQDTLDIGWAKRIGGGIPTVSLPNLSSYQFMCKNEKRSIIDIFLKAIVDIVRGEAKPTTLPVLERELFVTTSLPPHIKEEQEKLFDELENATCDDIIVTMPAENMVSEYFTISQRDMIALRRHVPFNLTKTVTSFELLTDVLWRSRTMALGYKPCQIVRFMITVNACGRWKKLPLGYYGNGLLCPVIEITVNDLCTNSLGHTIEIVRKAKHEMKTEEKYAIDGGFVATMA</sequence>
<dbReference type="InterPro" id="IPR050898">
    <property type="entry name" value="Plant_acyltransferase"/>
</dbReference>
<organism evidence="2">
    <name type="scientific">Oryza barthii</name>
    <dbReference type="NCBI Taxonomy" id="65489"/>
    <lineage>
        <taxon>Eukaryota</taxon>
        <taxon>Viridiplantae</taxon>
        <taxon>Streptophyta</taxon>
        <taxon>Embryophyta</taxon>
        <taxon>Tracheophyta</taxon>
        <taxon>Spermatophyta</taxon>
        <taxon>Magnoliopsida</taxon>
        <taxon>Liliopsida</taxon>
        <taxon>Poales</taxon>
        <taxon>Poaceae</taxon>
        <taxon>BOP clade</taxon>
        <taxon>Oryzoideae</taxon>
        <taxon>Oryzeae</taxon>
        <taxon>Oryzinae</taxon>
        <taxon>Oryza</taxon>
    </lineage>
</organism>
<dbReference type="HOGENOM" id="CLU_518159_0_0_1"/>
<comment type="similarity">
    <text evidence="1">Belongs to the plant acyltransferase family.</text>
</comment>
<dbReference type="InterPro" id="IPR023213">
    <property type="entry name" value="CAT-like_dom_sf"/>
</dbReference>
<name>A0A0D3HU93_9ORYZ</name>
<dbReference type="AlphaFoldDB" id="A0A0D3HU93"/>
<evidence type="ECO:0000313" key="2">
    <source>
        <dbReference type="EnsemblPlants" id="OBART12G11350.1"/>
    </source>
</evidence>
<reference evidence="2" key="2">
    <citation type="submission" date="2015-03" db="UniProtKB">
        <authorList>
            <consortium name="EnsemblPlants"/>
        </authorList>
    </citation>
    <scope>IDENTIFICATION</scope>
</reference>
<dbReference type="eggNOG" id="ENOG502QUSI">
    <property type="taxonomic scope" value="Eukaryota"/>
</dbReference>
<dbReference type="PANTHER" id="PTHR31147:SF54">
    <property type="entry name" value="OS10G0105900 PROTEIN"/>
    <property type="match status" value="1"/>
</dbReference>
<evidence type="ECO:0000256" key="1">
    <source>
        <dbReference type="ARBA" id="ARBA00009861"/>
    </source>
</evidence>
<proteinExistence type="inferred from homology"/>
<dbReference type="Proteomes" id="UP000026960">
    <property type="component" value="Chromosome 12"/>
</dbReference>
<dbReference type="STRING" id="65489.A0A0D3HU93"/>